<keyword evidence="1" id="KW-1133">Transmembrane helix</keyword>
<name>A0A9D2LSN0_9FIRM</name>
<evidence type="ECO:0000313" key="2">
    <source>
        <dbReference type="EMBL" id="HJB28519.1"/>
    </source>
</evidence>
<keyword evidence="1" id="KW-0472">Membrane</keyword>
<feature type="transmembrane region" description="Helical" evidence="1">
    <location>
        <begin position="63"/>
        <end position="85"/>
    </location>
</feature>
<reference evidence="2" key="1">
    <citation type="journal article" date="2021" name="PeerJ">
        <title>Extensive microbial diversity within the chicken gut microbiome revealed by metagenomics and culture.</title>
        <authorList>
            <person name="Gilroy R."/>
            <person name="Ravi A."/>
            <person name="Getino M."/>
            <person name="Pursley I."/>
            <person name="Horton D.L."/>
            <person name="Alikhan N.F."/>
            <person name="Baker D."/>
            <person name="Gharbi K."/>
            <person name="Hall N."/>
            <person name="Watson M."/>
            <person name="Adriaenssens E.M."/>
            <person name="Foster-Nyarko E."/>
            <person name="Jarju S."/>
            <person name="Secka A."/>
            <person name="Antonio M."/>
            <person name="Oren A."/>
            <person name="Chaudhuri R.R."/>
            <person name="La Ragione R."/>
            <person name="Hildebrand F."/>
            <person name="Pallen M.J."/>
        </authorList>
    </citation>
    <scope>NUCLEOTIDE SEQUENCE</scope>
    <source>
        <strain evidence="2">ChiSjej1B19-5720</strain>
    </source>
</reference>
<accession>A0A9D2LSN0</accession>
<dbReference type="AlphaFoldDB" id="A0A9D2LSN0"/>
<evidence type="ECO:0000313" key="3">
    <source>
        <dbReference type="Proteomes" id="UP000823842"/>
    </source>
</evidence>
<sequence length="311" mass="37330">MAAYIILWVMFFWMPGRDRLGTGSMDSERKDETNPLYKKEWISKKEDKPKRGSIFTADLKWDYVCQVIAAVQIGTFMLYGIYSAAHEFRRFETMENILSIWALIHLIFTILMRFYYNLIFDVSYIRTPVGKWEPFLFTGDRRFSPLWIDTDYLEFRELKDKLFISCRDRGYTLVQEKKIAEEKKIWLFAKKEGKNLKLVELIRLHSLEREDILLLNEAFQEFYERIPKKDRKKIRIYFTFLFCADEETRTFRNILNRSVIPGIRRYRLPAGITLDNGRIQIAAGNWRYGDISYKKMQQELYDIMGIKEPII</sequence>
<organism evidence="2 3">
    <name type="scientific">Candidatus Blautia faecavium</name>
    <dbReference type="NCBI Taxonomy" id="2838487"/>
    <lineage>
        <taxon>Bacteria</taxon>
        <taxon>Bacillati</taxon>
        <taxon>Bacillota</taxon>
        <taxon>Clostridia</taxon>
        <taxon>Lachnospirales</taxon>
        <taxon>Lachnospiraceae</taxon>
        <taxon>Blautia</taxon>
    </lineage>
</organism>
<dbReference type="Proteomes" id="UP000823842">
    <property type="component" value="Unassembled WGS sequence"/>
</dbReference>
<keyword evidence="1" id="KW-0812">Transmembrane</keyword>
<reference evidence="2" key="2">
    <citation type="submission" date="2021-04" db="EMBL/GenBank/DDBJ databases">
        <authorList>
            <person name="Gilroy R."/>
        </authorList>
    </citation>
    <scope>NUCLEOTIDE SEQUENCE</scope>
    <source>
        <strain evidence="2">ChiSjej1B19-5720</strain>
    </source>
</reference>
<feature type="transmembrane region" description="Helical" evidence="1">
    <location>
        <begin position="97"/>
        <end position="116"/>
    </location>
</feature>
<gene>
    <name evidence="2" type="ORF">IAA06_06960</name>
</gene>
<comment type="caution">
    <text evidence="2">The sequence shown here is derived from an EMBL/GenBank/DDBJ whole genome shotgun (WGS) entry which is preliminary data.</text>
</comment>
<evidence type="ECO:0000256" key="1">
    <source>
        <dbReference type="SAM" id="Phobius"/>
    </source>
</evidence>
<dbReference type="EMBL" id="DWYZ01000133">
    <property type="protein sequence ID" value="HJB28519.1"/>
    <property type="molecule type" value="Genomic_DNA"/>
</dbReference>
<proteinExistence type="predicted"/>
<protein>
    <submittedName>
        <fullName evidence="2">Uncharacterized protein</fullName>
    </submittedName>
</protein>